<dbReference type="EC" id="1.10.3.2" evidence="5"/>
<feature type="domain" description="Plastocyanin-like" evidence="10">
    <location>
        <begin position="55"/>
        <end position="191"/>
    </location>
</feature>
<comment type="cofactor">
    <cofactor evidence="2">
        <name>Cu cation</name>
        <dbReference type="ChEBI" id="CHEBI:23378"/>
    </cofactor>
</comment>
<dbReference type="PANTHER" id="PTHR11709:SF394">
    <property type="entry name" value="FI03373P-RELATED"/>
    <property type="match status" value="1"/>
</dbReference>
<keyword evidence="12" id="KW-1185">Reference proteome</keyword>
<evidence type="ECO:0000256" key="1">
    <source>
        <dbReference type="ARBA" id="ARBA00000349"/>
    </source>
</evidence>
<comment type="similarity">
    <text evidence="4">Belongs to the multicopper oxidase family.</text>
</comment>
<protein>
    <recommendedName>
        <fullName evidence="5">laccase</fullName>
        <ecNumber evidence="5">1.10.3.2</ecNumber>
    </recommendedName>
</protein>
<evidence type="ECO:0000313" key="12">
    <source>
        <dbReference type="Proteomes" id="UP001437256"/>
    </source>
</evidence>
<dbReference type="Gene3D" id="2.60.40.420">
    <property type="entry name" value="Cupredoxins - blue copper proteins"/>
    <property type="match status" value="1"/>
</dbReference>
<keyword evidence="8" id="KW-0560">Oxidoreductase</keyword>
<evidence type="ECO:0000256" key="6">
    <source>
        <dbReference type="ARBA" id="ARBA00022525"/>
    </source>
</evidence>
<organism evidence="11 12">
    <name type="scientific">Marasmius tenuissimus</name>
    <dbReference type="NCBI Taxonomy" id="585030"/>
    <lineage>
        <taxon>Eukaryota</taxon>
        <taxon>Fungi</taxon>
        <taxon>Dikarya</taxon>
        <taxon>Basidiomycota</taxon>
        <taxon>Agaricomycotina</taxon>
        <taxon>Agaricomycetes</taxon>
        <taxon>Agaricomycetidae</taxon>
        <taxon>Agaricales</taxon>
        <taxon>Marasmiineae</taxon>
        <taxon>Marasmiaceae</taxon>
        <taxon>Marasmius</taxon>
    </lineage>
</organism>
<proteinExistence type="inferred from homology"/>
<accession>A0ABR2ZBE9</accession>
<dbReference type="InterPro" id="IPR008972">
    <property type="entry name" value="Cupredoxin"/>
</dbReference>
<evidence type="ECO:0000313" key="11">
    <source>
        <dbReference type="EMBL" id="KAL0058552.1"/>
    </source>
</evidence>
<sequence length="227" mass="24836">MHTESTLLDKPEHTGTIVTSVRSFRYQVQTSTQATAAGQYCDGLRGALIIYDPNDPHKSLYDIDDASTIISIADCPPNSTLINGKGRYPGGPEQTFAIIKRYRFCVISMVCDPRYDFSIDGHSMSIIEADGISHKPVNVDKFTIFAGQRYSAVIKADQPVGNYCVHANPYFPGTPGFAGGVNSAILRYKGAPNANPTTSEKANPKLFKETDIYPVENPGAVRAIRWL</sequence>
<gene>
    <name evidence="11" type="primary">lcc3_20</name>
    <name evidence="11" type="ORF">AAF712_014764</name>
</gene>
<dbReference type="InterPro" id="IPR001117">
    <property type="entry name" value="Cu-oxidase_2nd"/>
</dbReference>
<evidence type="ECO:0000256" key="9">
    <source>
        <dbReference type="ARBA" id="ARBA00023008"/>
    </source>
</evidence>
<evidence type="ECO:0000259" key="10">
    <source>
        <dbReference type="Pfam" id="PF00394"/>
    </source>
</evidence>
<dbReference type="SUPFAM" id="SSF49503">
    <property type="entry name" value="Cupredoxins"/>
    <property type="match status" value="1"/>
</dbReference>
<keyword evidence="9" id="KW-0186">Copper</keyword>
<evidence type="ECO:0000256" key="4">
    <source>
        <dbReference type="ARBA" id="ARBA00010609"/>
    </source>
</evidence>
<comment type="caution">
    <text evidence="11">The sequence shown here is derived from an EMBL/GenBank/DDBJ whole genome shotgun (WGS) entry which is preliminary data.</text>
</comment>
<evidence type="ECO:0000256" key="3">
    <source>
        <dbReference type="ARBA" id="ARBA00004613"/>
    </source>
</evidence>
<evidence type="ECO:0000256" key="5">
    <source>
        <dbReference type="ARBA" id="ARBA00012297"/>
    </source>
</evidence>
<dbReference type="EMBL" id="JBBXMP010000300">
    <property type="protein sequence ID" value="KAL0058552.1"/>
    <property type="molecule type" value="Genomic_DNA"/>
</dbReference>
<dbReference type="InterPro" id="IPR045087">
    <property type="entry name" value="Cu-oxidase_fam"/>
</dbReference>
<reference evidence="11 12" key="1">
    <citation type="submission" date="2024-05" db="EMBL/GenBank/DDBJ databases">
        <title>A draft genome resource for the thread blight pathogen Marasmius tenuissimus strain MS-2.</title>
        <authorList>
            <person name="Yulfo-Soto G.E."/>
            <person name="Baruah I.K."/>
            <person name="Amoako-Attah I."/>
            <person name="Bukari Y."/>
            <person name="Meinhardt L.W."/>
            <person name="Bailey B.A."/>
            <person name="Cohen S.P."/>
        </authorList>
    </citation>
    <scope>NUCLEOTIDE SEQUENCE [LARGE SCALE GENOMIC DNA]</scope>
    <source>
        <strain evidence="11 12">MS-2</strain>
    </source>
</reference>
<evidence type="ECO:0000256" key="8">
    <source>
        <dbReference type="ARBA" id="ARBA00023002"/>
    </source>
</evidence>
<name>A0ABR2ZBE9_9AGAR</name>
<dbReference type="Proteomes" id="UP001437256">
    <property type="component" value="Unassembled WGS sequence"/>
</dbReference>
<keyword evidence="6" id="KW-0964">Secreted</keyword>
<dbReference type="PANTHER" id="PTHR11709">
    <property type="entry name" value="MULTI-COPPER OXIDASE"/>
    <property type="match status" value="1"/>
</dbReference>
<comment type="catalytic activity">
    <reaction evidence="1">
        <text>4 hydroquinone + O2 = 4 benzosemiquinone + 2 H2O</text>
        <dbReference type="Rhea" id="RHEA:11276"/>
        <dbReference type="ChEBI" id="CHEBI:15377"/>
        <dbReference type="ChEBI" id="CHEBI:15379"/>
        <dbReference type="ChEBI" id="CHEBI:17594"/>
        <dbReference type="ChEBI" id="CHEBI:17977"/>
        <dbReference type="EC" id="1.10.3.2"/>
    </reaction>
</comment>
<comment type="subcellular location">
    <subcellularLocation>
        <location evidence="3">Secreted</location>
    </subcellularLocation>
</comment>
<dbReference type="Pfam" id="PF00394">
    <property type="entry name" value="Cu-oxidase"/>
    <property type="match status" value="1"/>
</dbReference>
<evidence type="ECO:0000256" key="7">
    <source>
        <dbReference type="ARBA" id="ARBA00022723"/>
    </source>
</evidence>
<keyword evidence="7" id="KW-0479">Metal-binding</keyword>
<evidence type="ECO:0000256" key="2">
    <source>
        <dbReference type="ARBA" id="ARBA00001935"/>
    </source>
</evidence>